<evidence type="ECO:0000256" key="3">
    <source>
        <dbReference type="ARBA" id="ARBA00023136"/>
    </source>
</evidence>
<evidence type="ECO:0000313" key="8">
    <source>
        <dbReference type="Proteomes" id="UP001579974"/>
    </source>
</evidence>
<dbReference type="GO" id="GO:0052621">
    <property type="term" value="F:diguanylate cyclase activity"/>
    <property type="evidence" value="ECO:0007669"/>
    <property type="project" value="UniProtKB-EC"/>
</dbReference>
<dbReference type="InterPro" id="IPR003660">
    <property type="entry name" value="HAMP_dom"/>
</dbReference>
<evidence type="ECO:0000313" key="7">
    <source>
        <dbReference type="EMBL" id="MFB5192974.1"/>
    </source>
</evidence>
<proteinExistence type="predicted"/>
<dbReference type="Pfam" id="PF05227">
    <property type="entry name" value="CHASE3"/>
    <property type="match status" value="1"/>
</dbReference>
<keyword evidence="2" id="KW-1003">Cell membrane</keyword>
<keyword evidence="3 4" id="KW-0472">Membrane</keyword>
<keyword evidence="8" id="KW-1185">Reference proteome</keyword>
<dbReference type="InterPro" id="IPR043128">
    <property type="entry name" value="Rev_trsase/Diguanyl_cyclase"/>
</dbReference>
<dbReference type="Gene3D" id="3.30.70.270">
    <property type="match status" value="1"/>
</dbReference>
<organism evidence="7 8">
    <name type="scientific">Alicyclobacillus fastidiosus</name>
    <dbReference type="NCBI Taxonomy" id="392011"/>
    <lineage>
        <taxon>Bacteria</taxon>
        <taxon>Bacillati</taxon>
        <taxon>Bacillota</taxon>
        <taxon>Bacilli</taxon>
        <taxon>Bacillales</taxon>
        <taxon>Alicyclobacillaceae</taxon>
        <taxon>Alicyclobacillus</taxon>
    </lineage>
</organism>
<keyword evidence="7" id="KW-0548">Nucleotidyltransferase</keyword>
<dbReference type="EMBL" id="JBDXSU010000033">
    <property type="protein sequence ID" value="MFB5192974.1"/>
    <property type="molecule type" value="Genomic_DNA"/>
</dbReference>
<dbReference type="PANTHER" id="PTHR45138:SF9">
    <property type="entry name" value="DIGUANYLATE CYCLASE DGCM-RELATED"/>
    <property type="match status" value="1"/>
</dbReference>
<name>A0ABV5AL42_9BACL</name>
<dbReference type="InterPro" id="IPR000160">
    <property type="entry name" value="GGDEF_dom"/>
</dbReference>
<keyword evidence="4" id="KW-1133">Transmembrane helix</keyword>
<dbReference type="InterPro" id="IPR029787">
    <property type="entry name" value="Nucleotide_cyclase"/>
</dbReference>
<accession>A0ABV5AL42</accession>
<feature type="domain" description="HAMP" evidence="5">
    <location>
        <begin position="201"/>
        <end position="254"/>
    </location>
</feature>
<dbReference type="SMART" id="SM00267">
    <property type="entry name" value="GGDEF"/>
    <property type="match status" value="1"/>
</dbReference>
<dbReference type="Gene3D" id="6.10.340.10">
    <property type="match status" value="1"/>
</dbReference>
<dbReference type="RefSeq" id="WP_275473844.1">
    <property type="nucleotide sequence ID" value="NZ_CP162940.1"/>
</dbReference>
<dbReference type="Pfam" id="PF00672">
    <property type="entry name" value="HAMP"/>
    <property type="match status" value="1"/>
</dbReference>
<dbReference type="EC" id="2.7.7.65" evidence="7"/>
<dbReference type="Proteomes" id="UP001579974">
    <property type="component" value="Unassembled WGS sequence"/>
</dbReference>
<dbReference type="CDD" id="cd06225">
    <property type="entry name" value="HAMP"/>
    <property type="match status" value="1"/>
</dbReference>
<comment type="caution">
    <text evidence="7">The sequence shown here is derived from an EMBL/GenBank/DDBJ whole genome shotgun (WGS) entry which is preliminary data.</text>
</comment>
<evidence type="ECO:0000256" key="4">
    <source>
        <dbReference type="SAM" id="Phobius"/>
    </source>
</evidence>
<comment type="subcellular location">
    <subcellularLocation>
        <location evidence="1">Cell membrane</location>
    </subcellularLocation>
</comment>
<keyword evidence="7" id="KW-0808">Transferase</keyword>
<dbReference type="SUPFAM" id="SSF55073">
    <property type="entry name" value="Nucleotide cyclase"/>
    <property type="match status" value="1"/>
</dbReference>
<protein>
    <submittedName>
        <fullName evidence="7">Diguanylate cyclase</fullName>
        <ecNumber evidence="7">2.7.7.65</ecNumber>
    </submittedName>
</protein>
<reference evidence="7 8" key="1">
    <citation type="journal article" date="2024" name="Int. J. Mol. Sci.">
        <title>Exploration of Alicyclobacillus spp. Genome in Search of Antibiotic Resistance.</title>
        <authorList>
            <person name="Bucka-Kolendo J."/>
            <person name="Kiousi D.E."/>
            <person name="Dekowska A."/>
            <person name="Mikolajczuk-Szczyrba A."/>
            <person name="Karadedos D.M."/>
            <person name="Michael P."/>
            <person name="Galanis A."/>
            <person name="Sokolowska B."/>
        </authorList>
    </citation>
    <scope>NUCLEOTIDE SEQUENCE [LARGE SCALE GENOMIC DNA]</scope>
    <source>
        <strain evidence="7 8">KKP 3000</strain>
    </source>
</reference>
<dbReference type="NCBIfam" id="TIGR00254">
    <property type="entry name" value="GGDEF"/>
    <property type="match status" value="1"/>
</dbReference>
<dbReference type="CDD" id="cd01949">
    <property type="entry name" value="GGDEF"/>
    <property type="match status" value="1"/>
</dbReference>
<gene>
    <name evidence="7" type="ORF">KKP3000_002569</name>
</gene>
<dbReference type="Pfam" id="PF00990">
    <property type="entry name" value="GGDEF"/>
    <property type="match status" value="1"/>
</dbReference>
<dbReference type="InterPro" id="IPR007891">
    <property type="entry name" value="CHASE3"/>
</dbReference>
<dbReference type="PROSITE" id="PS50885">
    <property type="entry name" value="HAMP"/>
    <property type="match status" value="1"/>
</dbReference>
<dbReference type="SUPFAM" id="SSF158472">
    <property type="entry name" value="HAMP domain-like"/>
    <property type="match status" value="1"/>
</dbReference>
<evidence type="ECO:0000259" key="6">
    <source>
        <dbReference type="PROSITE" id="PS50887"/>
    </source>
</evidence>
<feature type="transmembrane region" description="Helical" evidence="4">
    <location>
        <begin position="176"/>
        <end position="197"/>
    </location>
</feature>
<keyword evidence="4" id="KW-0812">Transmembrane</keyword>
<evidence type="ECO:0000256" key="2">
    <source>
        <dbReference type="ARBA" id="ARBA00022475"/>
    </source>
</evidence>
<feature type="domain" description="GGDEF" evidence="6">
    <location>
        <begin position="290"/>
        <end position="349"/>
    </location>
</feature>
<evidence type="ECO:0000259" key="5">
    <source>
        <dbReference type="PROSITE" id="PS50885"/>
    </source>
</evidence>
<evidence type="ECO:0000256" key="1">
    <source>
        <dbReference type="ARBA" id="ARBA00004236"/>
    </source>
</evidence>
<dbReference type="SMART" id="SM00304">
    <property type="entry name" value="HAMP"/>
    <property type="match status" value="1"/>
</dbReference>
<dbReference type="PANTHER" id="PTHR45138">
    <property type="entry name" value="REGULATORY COMPONENTS OF SENSORY TRANSDUCTION SYSTEM"/>
    <property type="match status" value="1"/>
</dbReference>
<dbReference type="InterPro" id="IPR050469">
    <property type="entry name" value="Diguanylate_Cyclase"/>
</dbReference>
<sequence>MGKRLLKFVVLLQLAAVIVMIGGEVILWTPMRHTQNHEAYLYRESGMLDQLTVALTDEETGQRGFDLTGDVTLLSPFTAGTQQFNEVASELMTLTAADSALHASVEKIIATGRLWHTEYGQPQVEKRWEHQPLTDEELLQGRGVFQRFRDQVRQVKAWTDEQLEADQNRLQALRTITLYVTVGIVGLTMLILTILLIHQLRSWIRPINRLTTVVNGYSEGELAVPVPELEERSELGGLFAGIESMRKSLLASFHSMQMDALSDGLTGIGNRRYFDGQLGQAVSMAQLDGREFCVLLCDIDHFKSLNDTFGHQVGDLVLQVVRDADRALYAAKENGRDLVWVNSSVNGFG</sequence>
<dbReference type="PROSITE" id="PS50887">
    <property type="entry name" value="GGDEF"/>
    <property type="match status" value="1"/>
</dbReference>